<proteinExistence type="inferred from homology"/>
<dbReference type="GO" id="GO:0007165">
    <property type="term" value="P:signal transduction"/>
    <property type="evidence" value="ECO:0007669"/>
    <property type="project" value="UniProtKB-KW"/>
</dbReference>
<keyword evidence="9 10" id="KW-0807">Transducer</keyword>
<dbReference type="GO" id="GO:0005886">
    <property type="term" value="C:plasma membrane"/>
    <property type="evidence" value="ECO:0000318"/>
    <property type="project" value="GO_Central"/>
</dbReference>
<keyword evidence="5 10" id="KW-0552">Olfaction</keyword>
<evidence type="ECO:0000256" key="3">
    <source>
        <dbReference type="ARBA" id="ARBA00022606"/>
    </source>
</evidence>
<feature type="transmembrane region" description="Helical" evidence="10">
    <location>
        <begin position="247"/>
        <end position="267"/>
    </location>
</feature>
<evidence type="ECO:0000256" key="8">
    <source>
        <dbReference type="ARBA" id="ARBA00023170"/>
    </source>
</evidence>
<comment type="caution">
    <text evidence="10">Lacks conserved residue(s) required for the propagation of feature annotation.</text>
</comment>
<dbReference type="eggNOG" id="ENOG502SVJW">
    <property type="taxonomic scope" value="Eukaryota"/>
</dbReference>
<evidence type="ECO:0000313" key="11">
    <source>
        <dbReference type="EMBL" id="EEZ97743.1"/>
    </source>
</evidence>
<feature type="transmembrane region" description="Helical" evidence="10">
    <location>
        <begin position="38"/>
        <end position="60"/>
    </location>
</feature>
<organism evidence="11 12">
    <name type="scientific">Tribolium castaneum</name>
    <name type="common">Red flour beetle</name>
    <dbReference type="NCBI Taxonomy" id="7070"/>
    <lineage>
        <taxon>Eukaryota</taxon>
        <taxon>Metazoa</taxon>
        <taxon>Ecdysozoa</taxon>
        <taxon>Arthropoda</taxon>
        <taxon>Hexapoda</taxon>
        <taxon>Insecta</taxon>
        <taxon>Pterygota</taxon>
        <taxon>Neoptera</taxon>
        <taxon>Endopterygota</taxon>
        <taxon>Coleoptera</taxon>
        <taxon>Polyphaga</taxon>
        <taxon>Cucujiformia</taxon>
        <taxon>Tenebrionidae</taxon>
        <taxon>Tenebrionidae incertae sedis</taxon>
        <taxon>Tribolium</taxon>
    </lineage>
</organism>
<reference evidence="11 12" key="1">
    <citation type="journal article" date="2008" name="Nature">
        <title>The genome of the model beetle and pest Tribolium castaneum.</title>
        <authorList>
            <consortium name="Tribolium Genome Sequencing Consortium"/>
            <person name="Richards S."/>
            <person name="Gibbs R.A."/>
            <person name="Weinstock G.M."/>
            <person name="Brown S.J."/>
            <person name="Denell R."/>
            <person name="Beeman R.W."/>
            <person name="Gibbs R."/>
            <person name="Beeman R.W."/>
            <person name="Brown S.J."/>
            <person name="Bucher G."/>
            <person name="Friedrich M."/>
            <person name="Grimmelikhuijzen C.J."/>
            <person name="Klingler M."/>
            <person name="Lorenzen M."/>
            <person name="Richards S."/>
            <person name="Roth S."/>
            <person name="Schroder R."/>
            <person name="Tautz D."/>
            <person name="Zdobnov E.M."/>
            <person name="Muzny D."/>
            <person name="Gibbs R.A."/>
            <person name="Weinstock G.M."/>
            <person name="Attaway T."/>
            <person name="Bell S."/>
            <person name="Buhay C.J."/>
            <person name="Chandrabose M.N."/>
            <person name="Chavez D."/>
            <person name="Clerk-Blankenburg K.P."/>
            <person name="Cree A."/>
            <person name="Dao M."/>
            <person name="Davis C."/>
            <person name="Chacko J."/>
            <person name="Dinh H."/>
            <person name="Dugan-Rocha S."/>
            <person name="Fowler G."/>
            <person name="Garner T.T."/>
            <person name="Garnes J."/>
            <person name="Gnirke A."/>
            <person name="Hawes A."/>
            <person name="Hernandez J."/>
            <person name="Hines S."/>
            <person name="Holder M."/>
            <person name="Hume J."/>
            <person name="Jhangiani S.N."/>
            <person name="Joshi V."/>
            <person name="Khan Z.M."/>
            <person name="Jackson L."/>
            <person name="Kovar C."/>
            <person name="Kowis A."/>
            <person name="Lee S."/>
            <person name="Lewis L.R."/>
            <person name="Margolis J."/>
            <person name="Morgan M."/>
            <person name="Nazareth L.V."/>
            <person name="Nguyen N."/>
            <person name="Okwuonu G."/>
            <person name="Parker D."/>
            <person name="Richards S."/>
            <person name="Ruiz S.J."/>
            <person name="Santibanez J."/>
            <person name="Savard J."/>
            <person name="Scherer S.E."/>
            <person name="Schneider B."/>
            <person name="Sodergren E."/>
            <person name="Tautz D."/>
            <person name="Vattahil S."/>
            <person name="Villasana D."/>
            <person name="White C.S."/>
            <person name="Wright R."/>
            <person name="Park Y."/>
            <person name="Beeman R.W."/>
            <person name="Lord J."/>
            <person name="Oppert B."/>
            <person name="Lorenzen M."/>
            <person name="Brown S."/>
            <person name="Wang L."/>
            <person name="Savard J."/>
            <person name="Tautz D."/>
            <person name="Richards S."/>
            <person name="Weinstock G."/>
            <person name="Gibbs R.A."/>
            <person name="Liu Y."/>
            <person name="Worley K."/>
            <person name="Weinstock G."/>
            <person name="Elsik C.G."/>
            <person name="Reese J.T."/>
            <person name="Elhaik E."/>
            <person name="Landan G."/>
            <person name="Graur D."/>
            <person name="Arensburger P."/>
            <person name="Atkinson P."/>
            <person name="Beeman R.W."/>
            <person name="Beidler J."/>
            <person name="Brown S.J."/>
            <person name="Demuth J.P."/>
            <person name="Drury D.W."/>
            <person name="Du Y.Z."/>
            <person name="Fujiwara H."/>
            <person name="Lorenzen M."/>
            <person name="Maselli V."/>
            <person name="Osanai M."/>
            <person name="Park Y."/>
            <person name="Robertson H.M."/>
            <person name="Tu Z."/>
            <person name="Wang J.J."/>
            <person name="Wang S."/>
            <person name="Richards S."/>
            <person name="Song H."/>
            <person name="Zhang L."/>
            <person name="Sodergren E."/>
            <person name="Werner D."/>
            <person name="Stanke M."/>
            <person name="Morgenstern B."/>
            <person name="Solovyev V."/>
            <person name="Kosarev P."/>
            <person name="Brown G."/>
            <person name="Chen H.C."/>
            <person name="Ermolaeva O."/>
            <person name="Hlavina W."/>
            <person name="Kapustin Y."/>
            <person name="Kiryutin B."/>
            <person name="Kitts P."/>
            <person name="Maglott D."/>
            <person name="Pruitt K."/>
            <person name="Sapojnikov V."/>
            <person name="Souvorov A."/>
            <person name="Mackey A.J."/>
            <person name="Waterhouse R.M."/>
            <person name="Wyder S."/>
            <person name="Zdobnov E.M."/>
            <person name="Zdobnov E.M."/>
            <person name="Wyder S."/>
            <person name="Kriventseva E.V."/>
            <person name="Kadowaki T."/>
            <person name="Bork P."/>
            <person name="Aranda M."/>
            <person name="Bao R."/>
            <person name="Beermann A."/>
            <person name="Berns N."/>
            <person name="Bolognesi R."/>
            <person name="Bonneton F."/>
            <person name="Bopp D."/>
            <person name="Brown S.J."/>
            <person name="Bucher G."/>
            <person name="Butts T."/>
            <person name="Chaumot A."/>
            <person name="Denell R.E."/>
            <person name="Ferrier D.E."/>
            <person name="Friedrich M."/>
            <person name="Gordon C.M."/>
            <person name="Jindra M."/>
            <person name="Klingler M."/>
            <person name="Lan Q."/>
            <person name="Lattorff H.M."/>
            <person name="Laudet V."/>
            <person name="von Levetsow C."/>
            <person name="Liu Z."/>
            <person name="Lutz R."/>
            <person name="Lynch J.A."/>
            <person name="da Fonseca R.N."/>
            <person name="Posnien N."/>
            <person name="Reuter R."/>
            <person name="Roth S."/>
            <person name="Savard J."/>
            <person name="Schinko J.B."/>
            <person name="Schmitt C."/>
            <person name="Schoppmeier M."/>
            <person name="Schroder R."/>
            <person name="Shippy T.D."/>
            <person name="Simonnet F."/>
            <person name="Marques-Souza H."/>
            <person name="Tautz D."/>
            <person name="Tomoyasu Y."/>
            <person name="Trauner J."/>
            <person name="Van der Zee M."/>
            <person name="Vervoort M."/>
            <person name="Wittkopp N."/>
            <person name="Wimmer E.A."/>
            <person name="Yang X."/>
            <person name="Jones A.K."/>
            <person name="Sattelle D.B."/>
            <person name="Ebert P.R."/>
            <person name="Nelson D."/>
            <person name="Scott J.G."/>
            <person name="Beeman R.W."/>
            <person name="Muthukrishnan S."/>
            <person name="Kramer K.J."/>
            <person name="Arakane Y."/>
            <person name="Beeman R.W."/>
            <person name="Zhu Q."/>
            <person name="Hogenkamp D."/>
            <person name="Dixit R."/>
            <person name="Oppert B."/>
            <person name="Jiang H."/>
            <person name="Zou Z."/>
            <person name="Marshall J."/>
            <person name="Elpidina E."/>
            <person name="Vinokurov K."/>
            <person name="Oppert C."/>
            <person name="Zou Z."/>
            <person name="Evans J."/>
            <person name="Lu Z."/>
            <person name="Zhao P."/>
            <person name="Sumathipala N."/>
            <person name="Altincicek B."/>
            <person name="Vilcinskas A."/>
            <person name="Williams M."/>
            <person name="Hultmark D."/>
            <person name="Hetru C."/>
            <person name="Jiang H."/>
            <person name="Grimmelikhuijzen C.J."/>
            <person name="Hauser F."/>
            <person name="Cazzamali G."/>
            <person name="Williamson M."/>
            <person name="Park Y."/>
            <person name="Li B."/>
            <person name="Tanaka Y."/>
            <person name="Predel R."/>
            <person name="Neupert S."/>
            <person name="Schachtner J."/>
            <person name="Verleyen P."/>
            <person name="Raible F."/>
            <person name="Bork P."/>
            <person name="Friedrich M."/>
            <person name="Walden K.K."/>
            <person name="Robertson H.M."/>
            <person name="Angeli S."/>
            <person name="Foret S."/>
            <person name="Bucher G."/>
            <person name="Schuetz S."/>
            <person name="Maleszka R."/>
            <person name="Wimmer E.A."/>
            <person name="Beeman R.W."/>
            <person name="Lorenzen M."/>
            <person name="Tomoyasu Y."/>
            <person name="Miller S.C."/>
            <person name="Grossmann D."/>
            <person name="Bucher G."/>
        </authorList>
    </citation>
    <scope>NUCLEOTIDE SEQUENCE [LARGE SCALE GENOMIC DNA]</scope>
    <source>
        <strain evidence="11 12">Georgia GA2</strain>
    </source>
</reference>
<comment type="similarity">
    <text evidence="10">Belongs to the insect chemoreceptor superfamily. Heteromeric odorant receptor channel (TC 1.A.69) family.</text>
</comment>
<keyword evidence="8 10" id="KW-0675">Receptor</keyword>
<evidence type="ECO:0000256" key="9">
    <source>
        <dbReference type="ARBA" id="ARBA00023224"/>
    </source>
</evidence>
<dbReference type="OrthoDB" id="6744089at2759"/>
<name>D6X4J8_TRICA</name>
<dbReference type="GO" id="GO:0004984">
    <property type="term" value="F:olfactory receptor activity"/>
    <property type="evidence" value="ECO:0000318"/>
    <property type="project" value="GO_Central"/>
</dbReference>
<evidence type="ECO:0000256" key="2">
    <source>
        <dbReference type="ARBA" id="ARBA00022475"/>
    </source>
</evidence>
<feature type="transmembrane region" description="Helical" evidence="10">
    <location>
        <begin position="279"/>
        <end position="299"/>
    </location>
</feature>
<feature type="transmembrane region" description="Helical" evidence="10">
    <location>
        <begin position="126"/>
        <end position="144"/>
    </location>
</feature>
<evidence type="ECO:0000256" key="5">
    <source>
        <dbReference type="ARBA" id="ARBA00022725"/>
    </source>
</evidence>
<dbReference type="OMA" id="CERNEVA"/>
<evidence type="ECO:0000256" key="1">
    <source>
        <dbReference type="ARBA" id="ARBA00004651"/>
    </source>
</evidence>
<dbReference type="AlphaFoldDB" id="D6X4J8"/>
<dbReference type="Proteomes" id="UP000007266">
    <property type="component" value="Linkage group 10"/>
</dbReference>
<feature type="transmembrane region" description="Helical" evidence="10">
    <location>
        <begin position="164"/>
        <end position="183"/>
    </location>
</feature>
<accession>D6X4J8</accession>
<dbReference type="HOGENOM" id="CLU_033399_6_0_1"/>
<keyword evidence="6 10" id="KW-1133">Transmembrane helix</keyword>
<keyword evidence="3 10" id="KW-0716">Sensory transduction</keyword>
<dbReference type="GO" id="GO:0050911">
    <property type="term" value="P:detection of chemical stimulus involved in sensory perception of smell"/>
    <property type="evidence" value="ECO:0000318"/>
    <property type="project" value="GO_Central"/>
</dbReference>
<comment type="subcellular location">
    <subcellularLocation>
        <location evidence="1 10">Cell membrane</location>
        <topology evidence="1 10">Multi-pass membrane protein</topology>
    </subcellularLocation>
</comment>
<dbReference type="EMBL" id="KQ971380">
    <property type="protein sequence ID" value="EEZ97743.1"/>
    <property type="molecule type" value="Genomic_DNA"/>
</dbReference>
<keyword evidence="12" id="KW-1185">Reference proteome</keyword>
<keyword evidence="4 10" id="KW-0812">Transmembrane</keyword>
<dbReference type="Pfam" id="PF02949">
    <property type="entry name" value="7tm_6"/>
    <property type="match status" value="1"/>
</dbReference>
<dbReference type="PANTHER" id="PTHR21137:SF35">
    <property type="entry name" value="ODORANT RECEPTOR 19A-RELATED"/>
    <property type="match status" value="1"/>
</dbReference>
<evidence type="ECO:0000256" key="7">
    <source>
        <dbReference type="ARBA" id="ARBA00023136"/>
    </source>
</evidence>
<keyword evidence="7 10" id="KW-0472">Membrane</keyword>
<evidence type="ECO:0000256" key="10">
    <source>
        <dbReference type="RuleBase" id="RU351113"/>
    </source>
</evidence>
<evidence type="ECO:0000256" key="4">
    <source>
        <dbReference type="ARBA" id="ARBA00022692"/>
    </source>
</evidence>
<keyword evidence="2" id="KW-1003">Cell membrane</keyword>
<evidence type="ECO:0000256" key="6">
    <source>
        <dbReference type="ARBA" id="ARBA00022989"/>
    </source>
</evidence>
<evidence type="ECO:0000313" key="12">
    <source>
        <dbReference type="Proteomes" id="UP000007266"/>
    </source>
</evidence>
<reference evidence="11 12" key="2">
    <citation type="journal article" date="2010" name="Nucleic Acids Res.">
        <title>BeetleBase in 2010: revisions to provide comprehensive genomic information for Tribolium castaneum.</title>
        <authorList>
            <person name="Kim H.S."/>
            <person name="Murphy T."/>
            <person name="Xia J."/>
            <person name="Caragea D."/>
            <person name="Park Y."/>
            <person name="Beeman R.W."/>
            <person name="Lorenzen M.D."/>
            <person name="Butcher S."/>
            <person name="Manak J.R."/>
            <person name="Brown S.J."/>
        </authorList>
    </citation>
    <scope>GENOME REANNOTATION</scope>
    <source>
        <strain evidence="11 12">Georgia GA2</strain>
    </source>
</reference>
<sequence>MNLQKLDPLEGFKPTISMLKIFSVWNSSNMFYKIYKNVTTLSLAITYTCVMICVVVNFNVSEINENFYYIPALSTAPFKLVIFQKSFKKIQNLLFLLQSQYTKIRSEKQAKMVEDSVVLSKRVVKVFAVLVVPTCVGLFGMPLLKDEIKLPLIIWIPFDYHEPVVFGLVYFVISFSGSFTAYINIGTDTFFYNCLIQIETQCNILSDTLRNLHEFGRFEAEIHTILIECIEQYKTILKFTKILSKTYQGILSVQFICSLLSLCLTMYRMSLADPGSEEFLRYFVFQWGVLPEIFLYCYFGHRVLDSTKNLYYSTYELQWYNTSAKFKTNLLIFMGQIQNPIVIYVAGIFSLDLETFKKIMQKAWSFFTALRNIHEQ</sequence>
<dbReference type="KEGG" id="tca:657783"/>
<gene>
    <name evidence="11" type="primary">AUGUSTUS-3.0.2_11420</name>
    <name evidence="11" type="ORF">TcasGA2_TC011420</name>
</gene>
<protein>
    <recommendedName>
        <fullName evidence="10">Odorant receptor</fullName>
    </recommendedName>
</protein>
<dbReference type="GO" id="GO:0005549">
    <property type="term" value="F:odorant binding"/>
    <property type="evidence" value="ECO:0007669"/>
    <property type="project" value="InterPro"/>
</dbReference>
<dbReference type="PhylomeDB" id="D6X4J8"/>
<dbReference type="PANTHER" id="PTHR21137">
    <property type="entry name" value="ODORANT RECEPTOR"/>
    <property type="match status" value="1"/>
</dbReference>
<dbReference type="InterPro" id="IPR004117">
    <property type="entry name" value="7tm6_olfct_rcpt"/>
</dbReference>